<keyword evidence="12" id="KW-1185">Reference proteome</keyword>
<evidence type="ECO:0000313" key="12">
    <source>
        <dbReference type="Proteomes" id="UP000018542"/>
    </source>
</evidence>
<feature type="active site" description="Nucleophile" evidence="7">
    <location>
        <position position="205"/>
    </location>
</feature>
<dbReference type="Proteomes" id="UP000018542">
    <property type="component" value="Chromosome"/>
</dbReference>
<feature type="region of interest" description="Disordered" evidence="8">
    <location>
        <begin position="266"/>
        <end position="295"/>
    </location>
</feature>
<dbReference type="GO" id="GO:0071555">
    <property type="term" value="P:cell wall organization"/>
    <property type="evidence" value="ECO:0007669"/>
    <property type="project" value="UniProtKB-UniRule"/>
</dbReference>
<feature type="active site" description="Proton donor/acceptor" evidence="7">
    <location>
        <position position="189"/>
    </location>
</feature>
<dbReference type="GO" id="GO:0016740">
    <property type="term" value="F:transferase activity"/>
    <property type="evidence" value="ECO:0007669"/>
    <property type="project" value="UniProtKB-KW"/>
</dbReference>
<evidence type="ECO:0000256" key="4">
    <source>
        <dbReference type="ARBA" id="ARBA00022960"/>
    </source>
</evidence>
<reference evidence="11 12" key="1">
    <citation type="journal article" date="2014" name="Genome Announc.">
        <title>Complete Genome Sequence of Hyphomicrobium nitrativorans Strain NL23, a Denitrifying Bacterium Isolated from Biofilm of a Methanol-Fed Denitrification System Treating Seawater at the Montreal Biodome.</title>
        <authorList>
            <person name="Martineau C."/>
            <person name="Villeneuve C."/>
            <person name="Mauffrey F."/>
            <person name="Villemur R."/>
        </authorList>
    </citation>
    <scope>NUCLEOTIDE SEQUENCE [LARGE SCALE GENOMIC DNA]</scope>
    <source>
        <strain evidence="11">NL23</strain>
    </source>
</reference>
<dbReference type="PATRIC" id="fig|1029756.8.peg.2040"/>
<keyword evidence="9" id="KW-0732">Signal</keyword>
<evidence type="ECO:0000256" key="3">
    <source>
        <dbReference type="ARBA" id="ARBA00022679"/>
    </source>
</evidence>
<comment type="pathway">
    <text evidence="1 7">Cell wall biogenesis; peptidoglycan biosynthesis.</text>
</comment>
<evidence type="ECO:0000256" key="5">
    <source>
        <dbReference type="ARBA" id="ARBA00022984"/>
    </source>
</evidence>
<dbReference type="HOGENOM" id="CLU_890742_0_0_5"/>
<keyword evidence="3" id="KW-0808">Transferase</keyword>
<keyword evidence="6 7" id="KW-0961">Cell wall biogenesis/degradation</keyword>
<dbReference type="Pfam" id="PF03734">
    <property type="entry name" value="YkuD"/>
    <property type="match status" value="1"/>
</dbReference>
<organism evidence="11 12">
    <name type="scientific">Hyphomicrobium nitrativorans NL23</name>
    <dbReference type="NCBI Taxonomy" id="1029756"/>
    <lineage>
        <taxon>Bacteria</taxon>
        <taxon>Pseudomonadati</taxon>
        <taxon>Pseudomonadota</taxon>
        <taxon>Alphaproteobacteria</taxon>
        <taxon>Hyphomicrobiales</taxon>
        <taxon>Hyphomicrobiaceae</taxon>
        <taxon>Hyphomicrobium</taxon>
    </lineage>
</organism>
<dbReference type="EMBL" id="CP006912">
    <property type="protein sequence ID" value="AHB48619.1"/>
    <property type="molecule type" value="Genomic_DNA"/>
</dbReference>
<keyword evidence="4 7" id="KW-0133">Cell shape</keyword>
<feature type="signal peptide" evidence="9">
    <location>
        <begin position="1"/>
        <end position="24"/>
    </location>
</feature>
<evidence type="ECO:0000256" key="9">
    <source>
        <dbReference type="SAM" id="SignalP"/>
    </source>
</evidence>
<evidence type="ECO:0000313" key="11">
    <source>
        <dbReference type="EMBL" id="AHB48619.1"/>
    </source>
</evidence>
<feature type="domain" description="L,D-TPase catalytic" evidence="10">
    <location>
        <begin position="118"/>
        <end position="233"/>
    </location>
</feature>
<evidence type="ECO:0000256" key="1">
    <source>
        <dbReference type="ARBA" id="ARBA00004752"/>
    </source>
</evidence>
<sequence length="312" mass="33285">MRVQVLAGALLALLFGAGAASAEAAGQITVEPGGVPTVTIINKAPAEADAEEPNALSIVNETEAEGVLPTRVREAVSEPEVDEVPPRADDALPGDALTAHDGETEAAEARVPPPPPTLHIDVDLTNQTMTVSEGGAVRHSWPISSGRRGYATPTGTFQPTWMARQWFSKQYDNAPMPHSIFFHEGVAIHGSWALRSLGRPASHGCVRLAPKNASTLFRMVNRHGKERTRIVVDGTPNFGPPPAVASREQRTTRGMQARRAAGGSAYTYLPPSAAGRNAASQSAYMPPRARRRGQAQAYYPRPPRGLFTGYGF</sequence>
<dbReference type="CDD" id="cd16913">
    <property type="entry name" value="YkuD_like"/>
    <property type="match status" value="1"/>
</dbReference>
<comment type="similarity">
    <text evidence="2">Belongs to the YkuD family.</text>
</comment>
<dbReference type="GO" id="GO:0005576">
    <property type="term" value="C:extracellular region"/>
    <property type="evidence" value="ECO:0007669"/>
    <property type="project" value="TreeGrafter"/>
</dbReference>
<dbReference type="InterPro" id="IPR038063">
    <property type="entry name" value="Transpep_catalytic_dom"/>
</dbReference>
<evidence type="ECO:0000256" key="2">
    <source>
        <dbReference type="ARBA" id="ARBA00005992"/>
    </source>
</evidence>
<dbReference type="Gene3D" id="2.40.440.10">
    <property type="entry name" value="L,D-transpeptidase catalytic domain-like"/>
    <property type="match status" value="1"/>
</dbReference>
<dbReference type="PANTHER" id="PTHR30582:SF2">
    <property type="entry name" value="L,D-TRANSPEPTIDASE YCIB-RELATED"/>
    <property type="match status" value="1"/>
</dbReference>
<dbReference type="AlphaFoldDB" id="V5SF84"/>
<dbReference type="RefSeq" id="WP_023787321.1">
    <property type="nucleotide sequence ID" value="NC_022997.1"/>
</dbReference>
<evidence type="ECO:0000256" key="7">
    <source>
        <dbReference type="PROSITE-ProRule" id="PRU01373"/>
    </source>
</evidence>
<dbReference type="STRING" id="1029756.W911_09800"/>
<gene>
    <name evidence="11" type="ORF">W911_09800</name>
</gene>
<evidence type="ECO:0000259" key="10">
    <source>
        <dbReference type="PROSITE" id="PS52029"/>
    </source>
</evidence>
<dbReference type="UniPathway" id="UPA00219"/>
<name>V5SF84_9HYPH</name>
<accession>V5SF84</accession>
<dbReference type="SUPFAM" id="SSF141523">
    <property type="entry name" value="L,D-transpeptidase catalytic domain-like"/>
    <property type="match status" value="1"/>
</dbReference>
<dbReference type="GO" id="GO:0071972">
    <property type="term" value="F:peptidoglycan L,D-transpeptidase activity"/>
    <property type="evidence" value="ECO:0007669"/>
    <property type="project" value="TreeGrafter"/>
</dbReference>
<dbReference type="OrthoDB" id="463216at2"/>
<dbReference type="InterPro" id="IPR050979">
    <property type="entry name" value="LD-transpeptidase"/>
</dbReference>
<dbReference type="GO" id="GO:0008360">
    <property type="term" value="P:regulation of cell shape"/>
    <property type="evidence" value="ECO:0007669"/>
    <property type="project" value="UniProtKB-UniRule"/>
</dbReference>
<dbReference type="GO" id="GO:0018104">
    <property type="term" value="P:peptidoglycan-protein cross-linking"/>
    <property type="evidence" value="ECO:0007669"/>
    <property type="project" value="TreeGrafter"/>
</dbReference>
<evidence type="ECO:0000256" key="8">
    <source>
        <dbReference type="SAM" id="MobiDB-lite"/>
    </source>
</evidence>
<evidence type="ECO:0000256" key="6">
    <source>
        <dbReference type="ARBA" id="ARBA00023316"/>
    </source>
</evidence>
<dbReference type="PROSITE" id="PS52029">
    <property type="entry name" value="LD_TPASE"/>
    <property type="match status" value="1"/>
</dbReference>
<feature type="chain" id="PRO_5004740609" description="L,D-TPase catalytic domain-containing protein" evidence="9">
    <location>
        <begin position="25"/>
        <end position="312"/>
    </location>
</feature>
<protein>
    <recommendedName>
        <fullName evidence="10">L,D-TPase catalytic domain-containing protein</fullName>
    </recommendedName>
</protein>
<dbReference type="InterPro" id="IPR005490">
    <property type="entry name" value="LD_TPept_cat_dom"/>
</dbReference>
<keyword evidence="5 7" id="KW-0573">Peptidoglycan synthesis</keyword>
<dbReference type="PANTHER" id="PTHR30582">
    <property type="entry name" value="L,D-TRANSPEPTIDASE"/>
    <property type="match status" value="1"/>
</dbReference>
<proteinExistence type="inferred from homology"/>
<feature type="region of interest" description="Disordered" evidence="8">
    <location>
        <begin position="231"/>
        <end position="251"/>
    </location>
</feature>
<dbReference type="KEGG" id="hni:W911_09800"/>